<dbReference type="Proteomes" id="UP000195667">
    <property type="component" value="Unassembled WGS sequence"/>
</dbReference>
<name>A0A1R4H3X5_9GAMM</name>
<dbReference type="InterPro" id="IPR035093">
    <property type="entry name" value="RelE/ParE_toxin_dom_sf"/>
</dbReference>
<evidence type="ECO:0000256" key="2">
    <source>
        <dbReference type="ARBA" id="ARBA00022649"/>
    </source>
</evidence>
<dbReference type="AlphaFoldDB" id="A0A1R4H3X5"/>
<proteinExistence type="inferred from homology"/>
<comment type="similarity">
    <text evidence="1">Belongs to the RelE toxin family.</text>
</comment>
<organism evidence="3 4">
    <name type="scientific">Crenothrix polyspora</name>
    <dbReference type="NCBI Taxonomy" id="360316"/>
    <lineage>
        <taxon>Bacteria</taxon>
        <taxon>Pseudomonadati</taxon>
        <taxon>Pseudomonadota</taxon>
        <taxon>Gammaproteobacteria</taxon>
        <taxon>Methylococcales</taxon>
        <taxon>Crenotrichaceae</taxon>
        <taxon>Crenothrix</taxon>
    </lineage>
</organism>
<evidence type="ECO:0000313" key="4">
    <source>
        <dbReference type="Proteomes" id="UP000195667"/>
    </source>
</evidence>
<protein>
    <submittedName>
        <fullName evidence="3">Plasmid stabilization system</fullName>
    </submittedName>
</protein>
<reference evidence="4" key="1">
    <citation type="submission" date="2017-02" db="EMBL/GenBank/DDBJ databases">
        <authorList>
            <person name="Daims H."/>
        </authorList>
    </citation>
    <scope>NUCLEOTIDE SEQUENCE [LARGE SCALE GENOMIC DNA]</scope>
</reference>
<accession>A0A1R4H3X5</accession>
<dbReference type="EMBL" id="FUKI01000079">
    <property type="protein sequence ID" value="SJM90952.1"/>
    <property type="molecule type" value="Genomic_DNA"/>
</dbReference>
<evidence type="ECO:0000256" key="1">
    <source>
        <dbReference type="ARBA" id="ARBA00006226"/>
    </source>
</evidence>
<dbReference type="Pfam" id="PF05016">
    <property type="entry name" value="ParE_toxin"/>
    <property type="match status" value="1"/>
</dbReference>
<keyword evidence="2" id="KW-1277">Toxin-antitoxin system</keyword>
<dbReference type="InterPro" id="IPR007712">
    <property type="entry name" value="RelE/ParE_toxin"/>
</dbReference>
<dbReference type="InterPro" id="IPR051803">
    <property type="entry name" value="TA_system_RelE-like_toxin"/>
</dbReference>
<keyword evidence="4" id="KW-1185">Reference proteome</keyword>
<evidence type="ECO:0000313" key="3">
    <source>
        <dbReference type="EMBL" id="SJM90952.1"/>
    </source>
</evidence>
<dbReference type="PANTHER" id="PTHR33755:SF7">
    <property type="entry name" value="TOXIN MODULE OF TOXIN-ANTITOXIN SYSTEM RELE_STBE FAMILY"/>
    <property type="match status" value="1"/>
</dbReference>
<dbReference type="Gene3D" id="3.30.2310.20">
    <property type="entry name" value="RelE-like"/>
    <property type="match status" value="1"/>
</dbReference>
<gene>
    <name evidence="3" type="ORF">CRENPOLYSF1_170017</name>
</gene>
<dbReference type="PANTHER" id="PTHR33755">
    <property type="entry name" value="TOXIN PARE1-RELATED"/>
    <property type="match status" value="1"/>
</dbReference>
<sequence>MPLVLQWTTSANRDLVRLHAFLHPANPRTAAKIVQKLVASAEQLRTYPQLGERLTEFEPHEVRRLVVGDYELRYEVVETLITVLRLWHGREDR</sequence>
<dbReference type="SUPFAM" id="SSF143011">
    <property type="entry name" value="RelE-like"/>
    <property type="match status" value="1"/>
</dbReference>
<dbReference type="RefSeq" id="WP_245807894.1">
    <property type="nucleotide sequence ID" value="NZ_FUKI01000079.1"/>
</dbReference>